<name>A0A4Z1P6Y9_9PEZI</name>
<dbReference type="PANTHER" id="PTHR31737">
    <property type="entry name" value="PROTEIN TOS1"/>
    <property type="match status" value="1"/>
</dbReference>
<evidence type="ECO:0000256" key="7">
    <source>
        <dbReference type="ARBA" id="ARBA00023316"/>
    </source>
</evidence>
<dbReference type="GO" id="GO:0071555">
    <property type="term" value="P:cell wall organization"/>
    <property type="evidence" value="ECO:0007669"/>
    <property type="project" value="UniProtKB-KW"/>
</dbReference>
<evidence type="ECO:0000256" key="4">
    <source>
        <dbReference type="ARBA" id="ARBA00022729"/>
    </source>
</evidence>
<dbReference type="Pfam" id="PF10290">
    <property type="entry name" value="YJL171C_Tos1_N"/>
    <property type="match status" value="1"/>
</dbReference>
<dbReference type="Pfam" id="PF10287">
    <property type="entry name" value="YJL171C_Tos1_C"/>
    <property type="match status" value="1"/>
</dbReference>
<reference evidence="12 13" key="1">
    <citation type="submission" date="2019-04" db="EMBL/GenBank/DDBJ databases">
        <title>High contiguity whole genome sequence and gene annotation resource for two Venturia nashicola isolates.</title>
        <authorList>
            <person name="Prokchorchik M."/>
            <person name="Won K."/>
            <person name="Lee Y."/>
            <person name="Choi E.D."/>
            <person name="Segonzac C."/>
            <person name="Sohn K.H."/>
        </authorList>
    </citation>
    <scope>NUCLEOTIDE SEQUENCE [LARGE SCALE GENOMIC DNA]</scope>
    <source>
        <strain evidence="12 13">PRI2</strain>
    </source>
</reference>
<evidence type="ECO:0000256" key="1">
    <source>
        <dbReference type="ARBA" id="ARBA00000382"/>
    </source>
</evidence>
<evidence type="ECO:0000256" key="3">
    <source>
        <dbReference type="ARBA" id="ARBA00012780"/>
    </source>
</evidence>
<keyword evidence="5" id="KW-0378">Hydrolase</keyword>
<dbReference type="OrthoDB" id="118256at2759"/>
<dbReference type="AlphaFoldDB" id="A0A4Z1P6Y9"/>
<organism evidence="12 13">
    <name type="scientific">Venturia nashicola</name>
    <dbReference type="NCBI Taxonomy" id="86259"/>
    <lineage>
        <taxon>Eukaryota</taxon>
        <taxon>Fungi</taxon>
        <taxon>Dikarya</taxon>
        <taxon>Ascomycota</taxon>
        <taxon>Pezizomycotina</taxon>
        <taxon>Dothideomycetes</taxon>
        <taxon>Pleosporomycetidae</taxon>
        <taxon>Venturiales</taxon>
        <taxon>Venturiaceae</taxon>
        <taxon>Venturia</taxon>
    </lineage>
</organism>
<feature type="domain" description="Cell wall protein YJL171C/Tos1 C-terminal" evidence="10">
    <location>
        <begin position="258"/>
        <end position="477"/>
    </location>
</feature>
<comment type="similarity">
    <text evidence="2">Belongs to the PGA52 family.</text>
</comment>
<feature type="region of interest" description="Disordered" evidence="8">
    <location>
        <begin position="205"/>
        <end position="240"/>
    </location>
</feature>
<gene>
    <name evidence="12" type="ORF">E6O75_ATG11435</name>
</gene>
<feature type="domain" description="Cell wall protein YJL171C/Tos1 N-terminal" evidence="11">
    <location>
        <begin position="40"/>
        <end position="86"/>
    </location>
</feature>
<protein>
    <recommendedName>
        <fullName evidence="3">glucan endo-1,3-beta-D-glucosidase</fullName>
        <ecNumber evidence="3">3.2.1.39</ecNumber>
    </recommendedName>
</protein>
<evidence type="ECO:0000313" key="12">
    <source>
        <dbReference type="EMBL" id="TID16317.1"/>
    </source>
</evidence>
<sequence>MSKLTPFLLLSTAAAAGNLINGNWYISQSPGFDIKLTERKVVNMDPATGTCSKAARPFSGPLAPFDEDISLHFRGPLVLRQFAAYIPTPRAPKRARRNDHADFVEEQKLKRAVGDKVIATINGEEVSWTNQYDGGAPAAPAAPTMTVTAGCGPAKRAVGDMVVATINGDVVSWVNTYEGNAAPAPTQVVTVTVTVPGSCPVSVPAAPTAAPPPPAPAPPAPAPPAASAPPPAQAAPSQPAEVPATLFETPGSSVTAVGDWSQVAHFNSDEKRSSGVTFLNNRGGQGSGVWDTKFGNSLSYASADGKSGAASPELFSGNLGSGLDEIAIFSDVACEKSGDCGYSRPGAVAYKGFAGAQKAFFFEFQMPNDGTSGWNQNMPAIWALNAKVPRTQQYGTCSCWDSGCGEFDIFEVLDPGNTRCKSTVHSLVKGGSSDYFVRPTASFKKVAVIFDNNNVMIRELPGDFNFSAGISAAQITELANHGVEASSVFSFSHL</sequence>
<dbReference type="Proteomes" id="UP000298493">
    <property type="component" value="Unassembled WGS sequence"/>
</dbReference>
<feature type="compositionally biased region" description="Pro residues" evidence="8">
    <location>
        <begin position="209"/>
        <end position="233"/>
    </location>
</feature>
<dbReference type="STRING" id="86259.A0A4Z1P6Y9"/>
<dbReference type="GO" id="GO:0009277">
    <property type="term" value="C:fungal-type cell wall"/>
    <property type="evidence" value="ECO:0007669"/>
    <property type="project" value="TreeGrafter"/>
</dbReference>
<evidence type="ECO:0000259" key="10">
    <source>
        <dbReference type="Pfam" id="PF10287"/>
    </source>
</evidence>
<evidence type="ECO:0000256" key="6">
    <source>
        <dbReference type="ARBA" id="ARBA00023295"/>
    </source>
</evidence>
<dbReference type="InterPro" id="IPR018805">
    <property type="entry name" value="YJL171C/Tos1_C"/>
</dbReference>
<keyword evidence="6" id="KW-0326">Glycosidase</keyword>
<keyword evidence="4 9" id="KW-0732">Signal</keyword>
<dbReference type="GO" id="GO:0042973">
    <property type="term" value="F:glucan endo-1,3-beta-D-glucosidase activity"/>
    <property type="evidence" value="ECO:0007669"/>
    <property type="project" value="UniProtKB-EC"/>
</dbReference>
<evidence type="ECO:0000313" key="13">
    <source>
        <dbReference type="Proteomes" id="UP000298493"/>
    </source>
</evidence>
<evidence type="ECO:0000256" key="5">
    <source>
        <dbReference type="ARBA" id="ARBA00022801"/>
    </source>
</evidence>
<evidence type="ECO:0000256" key="8">
    <source>
        <dbReference type="SAM" id="MobiDB-lite"/>
    </source>
</evidence>
<comment type="caution">
    <text evidence="12">The sequence shown here is derived from an EMBL/GenBank/DDBJ whole genome shotgun (WGS) entry which is preliminary data.</text>
</comment>
<dbReference type="InterPro" id="IPR018807">
    <property type="entry name" value="YJL171C/Tos1_N"/>
</dbReference>
<accession>A0A4Z1P6Y9</accession>
<keyword evidence="13" id="KW-1185">Reference proteome</keyword>
<feature type="signal peptide" evidence="9">
    <location>
        <begin position="1"/>
        <end position="16"/>
    </location>
</feature>
<dbReference type="PANTHER" id="PTHR31737:SF2">
    <property type="entry name" value="PROTEIN TOS1"/>
    <property type="match status" value="1"/>
</dbReference>
<proteinExistence type="inferred from homology"/>
<feature type="chain" id="PRO_5021417453" description="glucan endo-1,3-beta-D-glucosidase" evidence="9">
    <location>
        <begin position="17"/>
        <end position="494"/>
    </location>
</feature>
<comment type="catalytic activity">
    <reaction evidence="1">
        <text>Hydrolysis of (1-&gt;3)-beta-D-glucosidic linkages in (1-&gt;3)-beta-D-glucans.</text>
        <dbReference type="EC" id="3.2.1.39"/>
    </reaction>
</comment>
<evidence type="ECO:0000256" key="2">
    <source>
        <dbReference type="ARBA" id="ARBA00006055"/>
    </source>
</evidence>
<evidence type="ECO:0000259" key="11">
    <source>
        <dbReference type="Pfam" id="PF10290"/>
    </source>
</evidence>
<dbReference type="EC" id="3.2.1.39" evidence="3"/>
<keyword evidence="7" id="KW-0961">Cell wall biogenesis/degradation</keyword>
<dbReference type="EMBL" id="SNSC02000018">
    <property type="protein sequence ID" value="TID16317.1"/>
    <property type="molecule type" value="Genomic_DNA"/>
</dbReference>
<evidence type="ECO:0000256" key="9">
    <source>
        <dbReference type="SAM" id="SignalP"/>
    </source>
</evidence>